<keyword evidence="3 7" id="KW-0202">Cytokine</keyword>
<dbReference type="GO" id="GO:0051607">
    <property type="term" value="P:defense response to virus"/>
    <property type="evidence" value="ECO:0007669"/>
    <property type="project" value="UniProtKB-KW"/>
</dbReference>
<evidence type="ECO:0000256" key="5">
    <source>
        <dbReference type="ARBA" id="ARBA00023118"/>
    </source>
</evidence>
<reference evidence="9" key="2">
    <citation type="journal article" date="2020" name="Genomics">
        <title>Comparative genomic analysis of eutherian interferon genes.</title>
        <authorList>
            <person name="Premzl M."/>
        </authorList>
    </citation>
    <scope>NUCLEOTIDE SEQUENCE</scope>
</reference>
<dbReference type="InterPro" id="IPR009079">
    <property type="entry name" value="4_helix_cytokine-like_core"/>
</dbReference>
<dbReference type="KEGG" id="oga:100953607"/>
<keyword evidence="6" id="KW-1015">Disulfide bond</keyword>
<comment type="subcellular location">
    <subcellularLocation>
        <location evidence="1">Secreted</location>
    </subcellularLocation>
</comment>
<keyword evidence="8" id="KW-0175">Coiled coil</keyword>
<organism evidence="10 11">
    <name type="scientific">Otolemur garnettii</name>
    <name type="common">Small-eared galago</name>
    <name type="synonym">Garnett's greater bushbaby</name>
    <dbReference type="NCBI Taxonomy" id="30611"/>
    <lineage>
        <taxon>Eukaryota</taxon>
        <taxon>Metazoa</taxon>
        <taxon>Chordata</taxon>
        <taxon>Craniata</taxon>
        <taxon>Vertebrata</taxon>
        <taxon>Euteleostomi</taxon>
        <taxon>Mammalia</taxon>
        <taxon>Eutheria</taxon>
        <taxon>Euarchontoglires</taxon>
        <taxon>Primates</taxon>
        <taxon>Strepsirrhini</taxon>
        <taxon>Lorisiformes</taxon>
        <taxon>Galagidae</taxon>
        <taxon>Otolemur</taxon>
    </lineage>
</organism>
<dbReference type="GO" id="GO:0006355">
    <property type="term" value="P:regulation of DNA-templated transcription"/>
    <property type="evidence" value="ECO:0007669"/>
    <property type="project" value="Ensembl"/>
</dbReference>
<dbReference type="PANTHER" id="PTHR11691:SF6">
    <property type="entry name" value="INTERFERON KAPPA"/>
    <property type="match status" value="1"/>
</dbReference>
<dbReference type="EMBL" id="AAQR03013688">
    <property type="status" value="NOT_ANNOTATED_CDS"/>
    <property type="molecule type" value="Genomic_DNA"/>
</dbReference>
<keyword evidence="4" id="KW-0964">Secreted</keyword>
<evidence type="ECO:0000313" key="10">
    <source>
        <dbReference type="Ensembl" id="ENSOGAP00000001973.1"/>
    </source>
</evidence>
<reference evidence="10" key="3">
    <citation type="submission" date="2025-05" db="UniProtKB">
        <authorList>
            <consortium name="Ensembl"/>
        </authorList>
    </citation>
    <scope>IDENTIFICATION</scope>
</reference>
<dbReference type="Ensembl" id="ENSOGAT00000002208.1">
    <property type="protein sequence ID" value="ENSOGAP00000001973.1"/>
    <property type="gene ID" value="ENSOGAG00000002205.1"/>
</dbReference>
<dbReference type="FunFam" id="1.20.1250.10:FF:000044">
    <property type="entry name" value="Interferon kappa"/>
    <property type="match status" value="1"/>
</dbReference>
<dbReference type="Pfam" id="PF00143">
    <property type="entry name" value="Interferon"/>
    <property type="match status" value="1"/>
</dbReference>
<evidence type="ECO:0000313" key="9">
    <source>
        <dbReference type="EMBL" id="CAB0000129.1"/>
    </source>
</evidence>
<dbReference type="InterPro" id="IPR000471">
    <property type="entry name" value="Interferon_alpha/beta/delta"/>
</dbReference>
<dbReference type="HOGENOM" id="CLU_109427_1_0_1"/>
<comment type="similarity">
    <text evidence="2 7">Belongs to the alpha/beta interferon family.</text>
</comment>
<evidence type="ECO:0000256" key="8">
    <source>
        <dbReference type="SAM" id="Coils"/>
    </source>
</evidence>
<dbReference type="STRING" id="30611.ENSOGAP00000001973"/>
<dbReference type="GeneTree" id="ENSGT01000000214430"/>
<proteinExistence type="inferred from homology"/>
<name>H0WK94_OTOGA</name>
<dbReference type="GeneID" id="100953607"/>
<dbReference type="Gene3D" id="1.20.1250.10">
    <property type="match status" value="1"/>
</dbReference>
<reference evidence="11" key="1">
    <citation type="submission" date="2011-03" db="EMBL/GenBank/DDBJ databases">
        <title>Version 3 of the genome sequence of Otolemur garnettii (Bushbaby).</title>
        <authorList>
            <consortium name="The Broad Institute Genome Sequencing Platform"/>
            <person name="Di Palma F."/>
            <person name="Johnson J."/>
            <person name="Lander E.S."/>
            <person name="Lindblad-Toh K."/>
            <person name="Jaffe D.B."/>
            <person name="Gnerre S."/>
            <person name="MacCallum I."/>
            <person name="Przybylski D."/>
            <person name="Ribeiro F.J."/>
            <person name="Burton J.N."/>
            <person name="Walker B.J."/>
            <person name="Sharpe T."/>
            <person name="Hall G."/>
        </authorList>
    </citation>
    <scope>NUCLEOTIDE SEQUENCE [LARGE SCALE GENOMIC DNA]</scope>
</reference>
<sequence>MCTKPDMIPKCLWLIVLVGLCITGNLSLDCNLLNVHLRRVTLQNLRLLSSMSNSFPRECLKENKDFELPQEILSHTQTVKRGLREAFYEVSIQAFHIFSQYTFEPTWKLKHLNQIQMGLDKQLEYLEQCLQEEENENADVKEAAMKYSGAQGPQVHNLELRRYFNKMHNFLKEKKYSHCAWDIVQVEIRRCIYYFYQFTALLRRK</sequence>
<dbReference type="Proteomes" id="UP000005225">
    <property type="component" value="Unassembled WGS sequence"/>
</dbReference>
<evidence type="ECO:0000256" key="7">
    <source>
        <dbReference type="RuleBase" id="RU000436"/>
    </source>
</evidence>
<keyword evidence="11" id="KW-1185">Reference proteome</keyword>
<dbReference type="SUPFAM" id="SSF47266">
    <property type="entry name" value="4-helical cytokines"/>
    <property type="match status" value="1"/>
</dbReference>
<evidence type="ECO:0000256" key="6">
    <source>
        <dbReference type="ARBA" id="ARBA00023157"/>
    </source>
</evidence>
<evidence type="ECO:0000256" key="2">
    <source>
        <dbReference type="ARBA" id="ARBA00011033"/>
    </source>
</evidence>
<evidence type="ECO:0000256" key="4">
    <source>
        <dbReference type="ARBA" id="ARBA00022525"/>
    </source>
</evidence>
<dbReference type="EMBL" id="LR760979">
    <property type="protein sequence ID" value="CAB0000129.1"/>
    <property type="molecule type" value="Genomic_DNA"/>
</dbReference>
<evidence type="ECO:0000256" key="3">
    <source>
        <dbReference type="ARBA" id="ARBA00022514"/>
    </source>
</evidence>
<dbReference type="OMA" id="CSWEISR"/>
<dbReference type="RefSeq" id="XP_003782890.1">
    <property type="nucleotide sequence ID" value="XM_003782842.2"/>
</dbReference>
<dbReference type="GO" id="GO:0019221">
    <property type="term" value="P:cytokine-mediated signaling pathway"/>
    <property type="evidence" value="ECO:0007669"/>
    <property type="project" value="Ensembl"/>
</dbReference>
<dbReference type="PANTHER" id="PTHR11691">
    <property type="entry name" value="TYPE I INTERFERON"/>
    <property type="match status" value="1"/>
</dbReference>
<dbReference type="eggNOG" id="ENOG502SQGR">
    <property type="taxonomic scope" value="Eukaryota"/>
</dbReference>
<dbReference type="OrthoDB" id="8170117at2759"/>
<feature type="coiled-coil region" evidence="8">
    <location>
        <begin position="123"/>
        <end position="150"/>
    </location>
</feature>
<protein>
    <submittedName>
        <fullName evidence="9">Interferon 1FA</fullName>
    </submittedName>
    <submittedName>
        <fullName evidence="10">Interferon kappa</fullName>
    </submittedName>
</protein>
<gene>
    <name evidence="10" type="primary">IFNK</name>
    <name evidence="9" type="synonym">IF1FA</name>
</gene>
<dbReference type="GO" id="GO:0005125">
    <property type="term" value="F:cytokine activity"/>
    <property type="evidence" value="ECO:0007669"/>
    <property type="project" value="UniProtKB-KW"/>
</dbReference>
<evidence type="ECO:0000313" key="11">
    <source>
        <dbReference type="Proteomes" id="UP000005225"/>
    </source>
</evidence>
<dbReference type="GO" id="GO:0005132">
    <property type="term" value="F:type I interferon receptor binding"/>
    <property type="evidence" value="ECO:0007669"/>
    <property type="project" value="Ensembl"/>
</dbReference>
<evidence type="ECO:0000256" key="1">
    <source>
        <dbReference type="ARBA" id="ARBA00004613"/>
    </source>
</evidence>
<keyword evidence="5 7" id="KW-0051">Antiviral defense</keyword>
<accession>H0WK94</accession>
<dbReference type="SMART" id="SM00076">
    <property type="entry name" value="IFabd"/>
    <property type="match status" value="1"/>
</dbReference>
<dbReference type="CTD" id="56832"/>
<dbReference type="PRINTS" id="PR00266">
    <property type="entry name" value="INTERFERONAB"/>
</dbReference>
<dbReference type="GO" id="GO:0005615">
    <property type="term" value="C:extracellular space"/>
    <property type="evidence" value="ECO:0007669"/>
    <property type="project" value="UniProtKB-KW"/>
</dbReference>
<dbReference type="AlphaFoldDB" id="H0WK94"/>